<gene>
    <name evidence="2" type="ORF">DS742_09680</name>
</gene>
<feature type="domain" description="Carrier" evidence="1">
    <location>
        <begin position="1"/>
        <end position="72"/>
    </location>
</feature>
<dbReference type="RefSeq" id="WP_117416801.1">
    <property type="nucleotide sequence ID" value="NZ_QOHO01000027.1"/>
</dbReference>
<proteinExistence type="predicted"/>
<comment type="caution">
    <text evidence="2">The sequence shown here is derived from an EMBL/GenBank/DDBJ whole genome shotgun (WGS) entry which is preliminary data.</text>
</comment>
<dbReference type="InterPro" id="IPR009081">
    <property type="entry name" value="PP-bd_ACP"/>
</dbReference>
<dbReference type="SUPFAM" id="SSF47336">
    <property type="entry name" value="ACP-like"/>
    <property type="match status" value="1"/>
</dbReference>
<dbReference type="PROSITE" id="PS50075">
    <property type="entry name" value="CARRIER"/>
    <property type="match status" value="1"/>
</dbReference>
<dbReference type="Proteomes" id="UP000260680">
    <property type="component" value="Unassembled WGS sequence"/>
</dbReference>
<dbReference type="OrthoDB" id="2084028at2"/>
<dbReference type="AlphaFoldDB" id="A0A3E2NE16"/>
<dbReference type="EMBL" id="QOHO01000027">
    <property type="protein sequence ID" value="RFZ79121.1"/>
    <property type="molecule type" value="Genomic_DNA"/>
</dbReference>
<evidence type="ECO:0000259" key="1">
    <source>
        <dbReference type="PROSITE" id="PS50075"/>
    </source>
</evidence>
<dbReference type="Gene3D" id="1.10.1200.10">
    <property type="entry name" value="ACP-like"/>
    <property type="match status" value="1"/>
</dbReference>
<accession>A0A3E2NE16</accession>
<reference evidence="2 3" key="1">
    <citation type="submission" date="2018-07" db="EMBL/GenBank/DDBJ databases">
        <title>New species, Clostridium PI-S10-A1B.</title>
        <authorList>
            <person name="Krishna G."/>
            <person name="Summeta K."/>
            <person name="Shikha S."/>
            <person name="Prabhu P.B."/>
            <person name="Suresh K."/>
        </authorList>
    </citation>
    <scope>NUCLEOTIDE SEQUENCE [LARGE SCALE GENOMIC DNA]</scope>
    <source>
        <strain evidence="2 3">PI-S10-A1B</strain>
    </source>
</reference>
<evidence type="ECO:0000313" key="2">
    <source>
        <dbReference type="EMBL" id="RFZ79121.1"/>
    </source>
</evidence>
<sequence length="75" mass="8747">MLDMIMTLAADVFEDDDIRPSTRLEETRRFDSMNLVQFIIELCGMLDMDIEDEEVDKTMTFAELAKNLEAKKLLK</sequence>
<evidence type="ECO:0000313" key="3">
    <source>
        <dbReference type="Proteomes" id="UP000260680"/>
    </source>
</evidence>
<name>A0A3E2NE16_9FIRM</name>
<protein>
    <recommendedName>
        <fullName evidence="1">Carrier domain-containing protein</fullName>
    </recommendedName>
</protein>
<organism evidence="2 3">
    <name type="scientific">Lacrimispora amygdalina</name>
    <dbReference type="NCBI Taxonomy" id="253257"/>
    <lineage>
        <taxon>Bacteria</taxon>
        <taxon>Bacillati</taxon>
        <taxon>Bacillota</taxon>
        <taxon>Clostridia</taxon>
        <taxon>Lachnospirales</taxon>
        <taxon>Lachnospiraceae</taxon>
        <taxon>Lacrimispora</taxon>
    </lineage>
</organism>
<dbReference type="InterPro" id="IPR036736">
    <property type="entry name" value="ACP-like_sf"/>
</dbReference>